<evidence type="ECO:0000313" key="1">
    <source>
        <dbReference type="EMBL" id="ELI8100708.1"/>
    </source>
</evidence>
<sequence>MSLIGNALSDLLGTVGGSVSGATASVSTQSLSALVAQKMAVSVEGGPHWLLPAMH</sequence>
<dbReference type="Proteomes" id="UP001182355">
    <property type="component" value="Unassembled WGS sequence"/>
</dbReference>
<dbReference type="EMBL" id="ABNAVX010000001">
    <property type="protein sequence ID" value="ELI8100708.1"/>
    <property type="molecule type" value="Genomic_DNA"/>
</dbReference>
<gene>
    <name evidence="1" type="ORF">RSF11_000376</name>
</gene>
<evidence type="ECO:0000313" key="2">
    <source>
        <dbReference type="Proteomes" id="UP001182355"/>
    </source>
</evidence>
<organism evidence="1 2">
    <name type="scientific">Yersinia enterocolitica</name>
    <dbReference type="NCBI Taxonomy" id="630"/>
    <lineage>
        <taxon>Bacteria</taxon>
        <taxon>Pseudomonadati</taxon>
        <taxon>Pseudomonadota</taxon>
        <taxon>Gammaproteobacteria</taxon>
        <taxon>Enterobacterales</taxon>
        <taxon>Yersiniaceae</taxon>
        <taxon>Yersinia</taxon>
    </lineage>
</organism>
<proteinExistence type="predicted"/>
<dbReference type="AlphaFoldDB" id="A0AAD2UVR1"/>
<accession>A0AAD2UVR1</accession>
<reference evidence="1" key="1">
    <citation type="submission" date="2023-02" db="EMBL/GenBank/DDBJ databases">
        <authorList>
            <person name="Ashton P.M."/>
            <person name="Dallman T."/>
            <person name="Nair S."/>
            <person name="De Pinna E."/>
            <person name="Peters T."/>
            <person name="Grant K."/>
        </authorList>
    </citation>
    <scope>NUCLEOTIDE SEQUENCE</scope>
    <source>
        <strain evidence="1">01103883</strain>
    </source>
</reference>
<comment type="caution">
    <text evidence="1">The sequence shown here is derived from an EMBL/GenBank/DDBJ whole genome shotgun (WGS) entry which is preliminary data.</text>
</comment>
<dbReference type="RefSeq" id="WP_162492585.1">
    <property type="nucleotide sequence ID" value="NZ_CHYV01000012.1"/>
</dbReference>
<name>A0AAD2UVR1_YEREN</name>
<protein>
    <submittedName>
        <fullName evidence="1">Uncharacterized protein</fullName>
    </submittedName>
</protein>